<feature type="compositionally biased region" description="Low complexity" evidence="7">
    <location>
        <begin position="132"/>
        <end position="141"/>
    </location>
</feature>
<comment type="subcellular location">
    <subcellularLocation>
        <location evidence="1">Nucleus inner membrane</location>
    </subcellularLocation>
</comment>
<evidence type="ECO:0000256" key="1">
    <source>
        <dbReference type="ARBA" id="ARBA00004540"/>
    </source>
</evidence>
<dbReference type="GO" id="GO:0003682">
    <property type="term" value="F:chromatin binding"/>
    <property type="evidence" value="ECO:0007669"/>
    <property type="project" value="InterPro"/>
</dbReference>
<feature type="compositionally biased region" description="Polar residues" evidence="7">
    <location>
        <begin position="70"/>
        <end position="88"/>
    </location>
</feature>
<evidence type="ECO:0000256" key="7">
    <source>
        <dbReference type="SAM" id="MobiDB-lite"/>
    </source>
</evidence>
<keyword evidence="2" id="KW-0597">Phosphoprotein</keyword>
<evidence type="ECO:0000256" key="5">
    <source>
        <dbReference type="ARBA" id="ARBA00023136"/>
    </source>
</evidence>
<dbReference type="Gene3D" id="1.10.10.1180">
    <property type="entry name" value="MAN1, winged-helix domain"/>
    <property type="match status" value="1"/>
</dbReference>
<evidence type="ECO:0000256" key="8">
    <source>
        <dbReference type="SAM" id="Phobius"/>
    </source>
</evidence>
<keyword evidence="3 8" id="KW-0812">Transmembrane</keyword>
<evidence type="ECO:0000256" key="6">
    <source>
        <dbReference type="ARBA" id="ARBA00023242"/>
    </source>
</evidence>
<feature type="compositionally biased region" description="Polar residues" evidence="7">
    <location>
        <begin position="181"/>
        <end position="202"/>
    </location>
</feature>
<dbReference type="InterPro" id="IPR025856">
    <property type="entry name" value="HeH/LEM_domain"/>
</dbReference>
<dbReference type="InterPro" id="IPR041885">
    <property type="entry name" value="MAN1_winged_helix_dom"/>
</dbReference>
<name>A0A423X6U8_9PEZI</name>
<dbReference type="PANTHER" id="PTHR47808:SF2">
    <property type="entry name" value="LEM DOMAIN-CONTAINING PROTEIN 2"/>
    <property type="match status" value="1"/>
</dbReference>
<dbReference type="GO" id="GO:0005783">
    <property type="term" value="C:endoplasmic reticulum"/>
    <property type="evidence" value="ECO:0007669"/>
    <property type="project" value="TreeGrafter"/>
</dbReference>
<dbReference type="EMBL" id="LKEA01000002">
    <property type="protein sequence ID" value="ROW11543.1"/>
    <property type="molecule type" value="Genomic_DNA"/>
</dbReference>
<evidence type="ECO:0000256" key="4">
    <source>
        <dbReference type="ARBA" id="ARBA00022989"/>
    </source>
</evidence>
<evidence type="ECO:0000313" key="12">
    <source>
        <dbReference type="Proteomes" id="UP000283895"/>
    </source>
</evidence>
<evidence type="ECO:0000313" key="11">
    <source>
        <dbReference type="EMBL" id="ROW11543.1"/>
    </source>
</evidence>
<sequence length="699" mass="78618">MSDTEVDYLQPEFEPASVTMPRLRSILVSQNVPYPATAKKAQLVEIFNDNVAPRARKLLAQRQKAKRSSMGITNIDGSQGYSVPNDDTLSPPSASRRSKSPRQFTRGFKQESEEPENSPEQFAQSSRKRQSRSASRQLAPSDSETDSHYESTRSARKPSRQAELTPRPHRVPESEEDDTPYSRQSADSSTVFTSDNPFQSRSPMPMMTPANRRRPADAQSTVKRTTSSSLRRRADDFSNQFETPGSVYMTPRPFRTPGPVPEPVEAGEEFTPDEQLALTQEEHANRAQAAMVPVRQNKRSSSLATPLWVLFVTLFGAYAAWYRQEKMTVGYCGVGRPEHDLIPRQLEYKDFKFDVPEWIIQLGEPQCEPCPPHAYCYVDGSVRCEDAFVLKPHPLSVGGLVPLPPTCEPDGEKARRVKAVADKAVEELRERQAKYECGELIDENGHHSHTPMIAVADLKETVSDKRSKKLNKKEFDDLWTAALGEIETREEIMVEHKDNPEHDSNSSGSGSVTNTYLASTSLARIPIGCAVRRSVRLGLERNRLSIISVALSILAVLYGRSRYRWYRTTSAQVPALVDLVLGRLATQKELAYEEGGEDDPFLFLPNLRDDVLRSVHSLAQRERIWQRVKAVVEQNTNVRTGQREGNNGEVGRAWEWIGPIGAIENGARRRKGGRVSWETEGDRSAVHKTWEEPGSRPMY</sequence>
<dbReference type="GO" id="GO:0034399">
    <property type="term" value="C:nuclear periphery"/>
    <property type="evidence" value="ECO:0007669"/>
    <property type="project" value="TreeGrafter"/>
</dbReference>
<feature type="transmembrane region" description="Helical" evidence="8">
    <location>
        <begin position="303"/>
        <end position="321"/>
    </location>
</feature>
<dbReference type="InterPro" id="IPR018996">
    <property type="entry name" value="Man1/Src1-like_C"/>
</dbReference>
<dbReference type="CDD" id="cd12935">
    <property type="entry name" value="LEM_like"/>
    <property type="match status" value="1"/>
</dbReference>
<reference evidence="11 12" key="1">
    <citation type="submission" date="2015-09" db="EMBL/GenBank/DDBJ databases">
        <title>Host preference determinants of Valsa canker pathogens revealed by comparative genomics.</title>
        <authorList>
            <person name="Yin Z."/>
            <person name="Huang L."/>
        </authorList>
    </citation>
    <scope>NUCLEOTIDE SEQUENCE [LARGE SCALE GENOMIC DNA]</scope>
    <source>
        <strain evidence="11 12">03-1</strain>
    </source>
</reference>
<organism evidence="11 12">
    <name type="scientific">Cytospora schulzeri</name>
    <dbReference type="NCBI Taxonomy" id="448051"/>
    <lineage>
        <taxon>Eukaryota</taxon>
        <taxon>Fungi</taxon>
        <taxon>Dikarya</taxon>
        <taxon>Ascomycota</taxon>
        <taxon>Pezizomycotina</taxon>
        <taxon>Sordariomycetes</taxon>
        <taxon>Sordariomycetidae</taxon>
        <taxon>Diaporthales</taxon>
        <taxon>Cytosporaceae</taxon>
        <taxon>Cytospora</taxon>
    </lineage>
</organism>
<dbReference type="InterPro" id="IPR044780">
    <property type="entry name" value="Heh2/Src1"/>
</dbReference>
<keyword evidence="5 8" id="KW-0472">Membrane</keyword>
<feature type="region of interest" description="Disordered" evidence="7">
    <location>
        <begin position="59"/>
        <end position="254"/>
    </location>
</feature>
<feature type="compositionally biased region" description="Polar residues" evidence="7">
    <location>
        <begin position="218"/>
        <end position="229"/>
    </location>
</feature>
<dbReference type="GO" id="GO:0005637">
    <property type="term" value="C:nuclear inner membrane"/>
    <property type="evidence" value="ECO:0007669"/>
    <property type="project" value="UniProtKB-SubCell"/>
</dbReference>
<dbReference type="PANTHER" id="PTHR47808">
    <property type="entry name" value="INNER NUCLEAR MEMBRANE PROTEIN HEH2-RELATED"/>
    <property type="match status" value="1"/>
</dbReference>
<dbReference type="Pfam" id="PF09402">
    <property type="entry name" value="MSC"/>
    <property type="match status" value="1"/>
</dbReference>
<accession>A0A423X6U8</accession>
<keyword evidence="6" id="KW-0539">Nucleus</keyword>
<protein>
    <recommendedName>
        <fullName evidence="13">LEM-like domain-containing protein</fullName>
    </recommendedName>
</protein>
<feature type="region of interest" description="Disordered" evidence="7">
    <location>
        <begin position="671"/>
        <end position="699"/>
    </location>
</feature>
<dbReference type="GO" id="GO:0071763">
    <property type="term" value="P:nuclear membrane organization"/>
    <property type="evidence" value="ECO:0007669"/>
    <property type="project" value="TreeGrafter"/>
</dbReference>
<evidence type="ECO:0000259" key="9">
    <source>
        <dbReference type="Pfam" id="PF09402"/>
    </source>
</evidence>
<feature type="compositionally biased region" description="Basic and acidic residues" evidence="7">
    <location>
        <begin position="680"/>
        <end position="699"/>
    </location>
</feature>
<feature type="domain" description="Man1/Src1-like C-terminal" evidence="9">
    <location>
        <begin position="310"/>
        <end position="659"/>
    </location>
</feature>
<proteinExistence type="predicted"/>
<evidence type="ECO:0000259" key="10">
    <source>
        <dbReference type="Pfam" id="PF12949"/>
    </source>
</evidence>
<dbReference type="AlphaFoldDB" id="A0A423X6U8"/>
<dbReference type="InterPro" id="IPR011015">
    <property type="entry name" value="LEM/LEM-like_dom_sf"/>
</dbReference>
<feature type="domain" description="HeH/LEM" evidence="10">
    <location>
        <begin position="15"/>
        <end position="49"/>
    </location>
</feature>
<dbReference type="STRING" id="356882.A0A423X6U8"/>
<gene>
    <name evidence="11" type="ORF">VMCG_01458</name>
</gene>
<dbReference type="OrthoDB" id="2503928at2759"/>
<evidence type="ECO:0008006" key="13">
    <source>
        <dbReference type="Google" id="ProtNLM"/>
    </source>
</evidence>
<dbReference type="Pfam" id="PF12949">
    <property type="entry name" value="HeH"/>
    <property type="match status" value="1"/>
</dbReference>
<comment type="caution">
    <text evidence="11">The sequence shown here is derived from an EMBL/GenBank/DDBJ whole genome shotgun (WGS) entry which is preliminary data.</text>
</comment>
<evidence type="ECO:0000256" key="3">
    <source>
        <dbReference type="ARBA" id="ARBA00022692"/>
    </source>
</evidence>
<keyword evidence="4 8" id="KW-1133">Transmembrane helix</keyword>
<keyword evidence="12" id="KW-1185">Reference proteome</keyword>
<dbReference type="Gene3D" id="1.10.720.40">
    <property type="match status" value="1"/>
</dbReference>
<dbReference type="Proteomes" id="UP000283895">
    <property type="component" value="Unassembled WGS sequence"/>
</dbReference>
<evidence type="ECO:0000256" key="2">
    <source>
        <dbReference type="ARBA" id="ARBA00022553"/>
    </source>
</evidence>